<evidence type="ECO:0000256" key="1">
    <source>
        <dbReference type="SAM" id="MobiDB-lite"/>
    </source>
</evidence>
<dbReference type="Gene3D" id="1.25.40.10">
    <property type="entry name" value="Tetratricopeptide repeat domain"/>
    <property type="match status" value="1"/>
</dbReference>
<evidence type="ECO:0000313" key="3">
    <source>
        <dbReference type="Proteomes" id="UP000323917"/>
    </source>
</evidence>
<dbReference type="RefSeq" id="WP_148072745.1">
    <property type="nucleotide sequence ID" value="NZ_CP042913.1"/>
</dbReference>
<dbReference type="EMBL" id="CP042913">
    <property type="protein sequence ID" value="QEG34049.1"/>
    <property type="molecule type" value="Genomic_DNA"/>
</dbReference>
<dbReference type="SUPFAM" id="SSF48452">
    <property type="entry name" value="TPR-like"/>
    <property type="match status" value="1"/>
</dbReference>
<protein>
    <recommendedName>
        <fullName evidence="4">SEC-C motif protein</fullName>
    </recommendedName>
</protein>
<dbReference type="SUPFAM" id="SSF103642">
    <property type="entry name" value="Sec-C motif"/>
    <property type="match status" value="1"/>
</dbReference>
<dbReference type="KEGG" id="bgok:Pr1d_13210"/>
<proteinExistence type="predicted"/>
<sequence>MAIDPYSPCPCGSGKKLKFCCPDLAADMEKIHRMVAGDQPHAAMKHLDALMQKQPDRASLLDLRANLELSMHEFDAARKTIDHYLAKHPQNPAAHGQKAILIAATEEGTAAIGPLQDALELLDDDMPLHVFEALGSVGHALLLEGELIAGRGHLLLYAGIAPQDDNMAIKLLLRMNLQSGLPLLIRELSNPLDCPDDAPWQGEFDHASRAIGRGQWRIAEEILTSLRDKAGAEPAIVYNLALVRGWLGNIDRFAEGLHEYARIEPNEERAVEAEALAQLIDPNLEDPKLETVRIAYAIADEDALSERFAEEARLEEYPLNPDEFDEDTPRPRNSFILLDKPTPQARPDLQGDEIPRVLGFLSLFGKRTDRGAQLELTTDRDEGLEVTKSLLVDVAGDLLGELLEEEVVAEKSQSEESLSWRWRLPPRTPLDQRNRLVAEERRRAILERWTAAPRAALEGKSPQEAVGNPELRLALLASALIIEQAADDPAELPLFAELREQLELPPLASIDPTQIVDRRFSIVRVPQLEFSKLTLDQLEGFFNRATMLGANLAILLTGGEIVARADETPNIDLARVFQQLVRVDPDVARSQEWIAKARQWAEKNHRSVAEWALLDLELAIERNDSATAQHVLEELRTVHINEPGVAEETYRILYSAGLISPHETSRPTPLAMPASPTRDDAQGGSGLWTPEGESGAAPAVGSGKSAIWTP</sequence>
<evidence type="ECO:0008006" key="4">
    <source>
        <dbReference type="Google" id="ProtNLM"/>
    </source>
</evidence>
<reference evidence="2 3" key="1">
    <citation type="submission" date="2019-08" db="EMBL/GenBank/DDBJ databases">
        <title>Deep-cultivation of Planctomycetes and their phenomic and genomic characterization uncovers novel biology.</title>
        <authorList>
            <person name="Wiegand S."/>
            <person name="Jogler M."/>
            <person name="Boedeker C."/>
            <person name="Pinto D."/>
            <person name="Vollmers J."/>
            <person name="Rivas-Marin E."/>
            <person name="Kohn T."/>
            <person name="Peeters S.H."/>
            <person name="Heuer A."/>
            <person name="Rast P."/>
            <person name="Oberbeckmann S."/>
            <person name="Bunk B."/>
            <person name="Jeske O."/>
            <person name="Meyerdierks A."/>
            <person name="Storesund J.E."/>
            <person name="Kallscheuer N."/>
            <person name="Luecker S."/>
            <person name="Lage O.M."/>
            <person name="Pohl T."/>
            <person name="Merkel B.J."/>
            <person name="Hornburger P."/>
            <person name="Mueller R.-W."/>
            <person name="Bruemmer F."/>
            <person name="Labrenz M."/>
            <person name="Spormann A.M."/>
            <person name="Op den Camp H."/>
            <person name="Overmann J."/>
            <person name="Amann R."/>
            <person name="Jetten M.S.M."/>
            <person name="Mascher T."/>
            <person name="Medema M.H."/>
            <person name="Devos D.P."/>
            <person name="Kaster A.-K."/>
            <person name="Ovreas L."/>
            <person name="Rohde M."/>
            <person name="Galperin M.Y."/>
            <person name="Jogler C."/>
        </authorList>
    </citation>
    <scope>NUCLEOTIDE SEQUENCE [LARGE SCALE GENOMIC DNA]</scope>
    <source>
        <strain evidence="2 3">Pr1d</strain>
    </source>
</reference>
<feature type="region of interest" description="Disordered" evidence="1">
    <location>
        <begin position="663"/>
        <end position="710"/>
    </location>
</feature>
<dbReference type="InterPro" id="IPR011990">
    <property type="entry name" value="TPR-like_helical_dom_sf"/>
</dbReference>
<name>A0A5B9Q8P3_9BACT</name>
<evidence type="ECO:0000313" key="2">
    <source>
        <dbReference type="EMBL" id="QEG34049.1"/>
    </source>
</evidence>
<accession>A0A5B9Q8P3</accession>
<keyword evidence="3" id="KW-1185">Reference proteome</keyword>
<dbReference type="Proteomes" id="UP000323917">
    <property type="component" value="Chromosome"/>
</dbReference>
<dbReference type="AlphaFoldDB" id="A0A5B9Q8P3"/>
<gene>
    <name evidence="2" type="ORF">Pr1d_13210</name>
</gene>
<dbReference type="OrthoDB" id="242313at2"/>
<organism evidence="2 3">
    <name type="scientific">Bythopirellula goksoeyrii</name>
    <dbReference type="NCBI Taxonomy" id="1400387"/>
    <lineage>
        <taxon>Bacteria</taxon>
        <taxon>Pseudomonadati</taxon>
        <taxon>Planctomycetota</taxon>
        <taxon>Planctomycetia</taxon>
        <taxon>Pirellulales</taxon>
        <taxon>Lacipirellulaceae</taxon>
        <taxon>Bythopirellula</taxon>
    </lineage>
</organism>